<gene>
    <name evidence="1" type="ORF">GCM10011309_17120</name>
</gene>
<protein>
    <submittedName>
        <fullName evidence="1">Uncharacterized protein</fullName>
    </submittedName>
</protein>
<proteinExistence type="predicted"/>
<dbReference type="RefSeq" id="WP_189584371.1">
    <property type="nucleotide sequence ID" value="NZ_BMYV01000002.1"/>
</dbReference>
<dbReference type="EMBL" id="BMYV01000002">
    <property type="protein sequence ID" value="GGX67983.1"/>
    <property type="molecule type" value="Genomic_DNA"/>
</dbReference>
<comment type="caution">
    <text evidence="1">The sequence shown here is derived from an EMBL/GenBank/DDBJ whole genome shotgun (WGS) entry which is preliminary data.</text>
</comment>
<reference evidence="1 2" key="1">
    <citation type="journal article" date="2014" name="Int. J. Syst. Evol. Microbiol.">
        <title>Complete genome sequence of Corynebacterium casei LMG S-19264T (=DSM 44701T), isolated from a smear-ripened cheese.</title>
        <authorList>
            <consortium name="US DOE Joint Genome Institute (JGI-PGF)"/>
            <person name="Walter F."/>
            <person name="Albersmeier A."/>
            <person name="Kalinowski J."/>
            <person name="Ruckert C."/>
        </authorList>
    </citation>
    <scope>NUCLEOTIDE SEQUENCE [LARGE SCALE GENOMIC DNA]</scope>
    <source>
        <strain evidence="1 2">KCTC 23968</strain>
    </source>
</reference>
<dbReference type="AlphaFoldDB" id="A0A918KL86"/>
<accession>A0A918KL86</accession>
<evidence type="ECO:0000313" key="1">
    <source>
        <dbReference type="EMBL" id="GGX67983.1"/>
    </source>
</evidence>
<dbReference type="Proteomes" id="UP000600865">
    <property type="component" value="Unassembled WGS sequence"/>
</dbReference>
<organism evidence="1 2">
    <name type="scientific">Litorimonas cladophorae</name>
    <dbReference type="NCBI Taxonomy" id="1220491"/>
    <lineage>
        <taxon>Bacteria</taxon>
        <taxon>Pseudomonadati</taxon>
        <taxon>Pseudomonadota</taxon>
        <taxon>Alphaproteobacteria</taxon>
        <taxon>Maricaulales</taxon>
        <taxon>Robiginitomaculaceae</taxon>
    </lineage>
</organism>
<name>A0A918KL86_9PROT</name>
<sequence length="90" mass="10500">MAFERRMHPVLAEDLNVLLDDLCREWDFCAGVRAADLLEGVKPLTSKKFTDAVLDAETELPGQRAAWERRIKRKFVQRYGHEISTKTYYI</sequence>
<keyword evidence="2" id="KW-1185">Reference proteome</keyword>
<evidence type="ECO:0000313" key="2">
    <source>
        <dbReference type="Proteomes" id="UP000600865"/>
    </source>
</evidence>